<protein>
    <submittedName>
        <fullName evidence="2">Relaxase/mobilization nuclease domain-containing protein</fullName>
    </submittedName>
</protein>
<keyword evidence="3" id="KW-1185">Reference proteome</keyword>
<dbReference type="Pfam" id="PF03432">
    <property type="entry name" value="Relaxase"/>
    <property type="match status" value="1"/>
</dbReference>
<dbReference type="EMBL" id="JBBEUB010000010">
    <property type="protein sequence ID" value="MEJ2905139.1"/>
    <property type="molecule type" value="Genomic_DNA"/>
</dbReference>
<name>A0ABU8NT80_9SPHI</name>
<dbReference type="Proteomes" id="UP001378956">
    <property type="component" value="Unassembled WGS sequence"/>
</dbReference>
<feature type="domain" description="MobA/VirD2-like nuclease" evidence="1">
    <location>
        <begin position="35"/>
        <end position="159"/>
    </location>
</feature>
<comment type="caution">
    <text evidence="2">The sequence shown here is derived from an EMBL/GenBank/DDBJ whole genome shotgun (WGS) entry which is preliminary data.</text>
</comment>
<sequence length="284" mass="32758">MIGKITTGRNFRGCLRYLHEGRLQESEELQLEEMVKKQAEVIYYNNCFGTMDQVITQLVEVRKLNPKLLKPVLHASFSFAYADAALLTKQQKADIVVAMSEEFGFDQNQFIVITHSDTLHEHIHIVANRVGYDGKTVSDHNSYKRMAQFCREMEKRYKLTPVLNPNRFLTPTERMVIGKRVDNRKELLREKLEAAISKSDTIEALKIRMEKQGYQVELGRGIAFIDKKLVRFKGSQLGHSLANITAQLIQQRGIAEQQKHAQMRWQQPGITEKLARKKTKGRSI</sequence>
<evidence type="ECO:0000313" key="3">
    <source>
        <dbReference type="Proteomes" id="UP001378956"/>
    </source>
</evidence>
<dbReference type="InterPro" id="IPR005094">
    <property type="entry name" value="Endonuclease_MobA/VirD2"/>
</dbReference>
<gene>
    <name evidence="2" type="ORF">WAE58_22025</name>
</gene>
<organism evidence="2 3">
    <name type="scientific">Pedobacter panaciterrae</name>
    <dbReference type="NCBI Taxonomy" id="363849"/>
    <lineage>
        <taxon>Bacteria</taxon>
        <taxon>Pseudomonadati</taxon>
        <taxon>Bacteroidota</taxon>
        <taxon>Sphingobacteriia</taxon>
        <taxon>Sphingobacteriales</taxon>
        <taxon>Sphingobacteriaceae</taxon>
        <taxon>Pedobacter</taxon>
    </lineage>
</organism>
<evidence type="ECO:0000313" key="2">
    <source>
        <dbReference type="EMBL" id="MEJ2905139.1"/>
    </source>
</evidence>
<reference evidence="2 3" key="1">
    <citation type="submission" date="2024-03" db="EMBL/GenBank/DDBJ databases">
        <title>Sequence of Lycoming College Course Isolates.</title>
        <authorList>
            <person name="Plotts O."/>
            <person name="Newman J."/>
        </authorList>
    </citation>
    <scope>NUCLEOTIDE SEQUENCE [LARGE SCALE GENOMIC DNA]</scope>
    <source>
        <strain evidence="2 3">CJB-3</strain>
    </source>
</reference>
<dbReference type="RefSeq" id="WP_337717683.1">
    <property type="nucleotide sequence ID" value="NZ_JBBEUB010000010.1"/>
</dbReference>
<accession>A0ABU8NT80</accession>
<proteinExistence type="predicted"/>
<evidence type="ECO:0000259" key="1">
    <source>
        <dbReference type="Pfam" id="PF03432"/>
    </source>
</evidence>